<comment type="caution">
    <text evidence="1">The sequence shown here is derived from an EMBL/GenBank/DDBJ whole genome shotgun (WGS) entry which is preliminary data.</text>
</comment>
<evidence type="ECO:0008006" key="3">
    <source>
        <dbReference type="Google" id="ProtNLM"/>
    </source>
</evidence>
<evidence type="ECO:0000313" key="1">
    <source>
        <dbReference type="EMBL" id="SDF83134.1"/>
    </source>
</evidence>
<dbReference type="InterPro" id="IPR026325">
    <property type="entry name" value="DUF932"/>
</dbReference>
<dbReference type="EMBL" id="FNBW01000007">
    <property type="protein sequence ID" value="SDF83134.1"/>
    <property type="molecule type" value="Genomic_DNA"/>
</dbReference>
<keyword evidence="2" id="KW-1185">Reference proteome</keyword>
<accession>A0A8G2BI51</accession>
<proteinExistence type="predicted"/>
<dbReference type="Proteomes" id="UP000198615">
    <property type="component" value="Unassembled WGS sequence"/>
</dbReference>
<protein>
    <recommendedName>
        <fullName evidence="3">DUF945 domain-containing protein</fullName>
    </recommendedName>
</protein>
<organism evidence="1 2">
    <name type="scientific">Thalassobaculum litoreum DSM 18839</name>
    <dbReference type="NCBI Taxonomy" id="1123362"/>
    <lineage>
        <taxon>Bacteria</taxon>
        <taxon>Pseudomonadati</taxon>
        <taxon>Pseudomonadota</taxon>
        <taxon>Alphaproteobacteria</taxon>
        <taxon>Rhodospirillales</taxon>
        <taxon>Thalassobaculaceae</taxon>
        <taxon>Thalassobaculum</taxon>
    </lineage>
</organism>
<dbReference type="Pfam" id="PF06067">
    <property type="entry name" value="DUF932"/>
    <property type="match status" value="1"/>
</dbReference>
<sequence length="288" mass="32060">MNRYMRGMSNGGMIAARGAEPLTLEAIASRVPSIFAAEAHESRSDRYAYIPTAEVLSGLMREGFQPFFAQQSRTRVEGKENFTKHMVRLRHQSRTNEHDEAHEIILINAHDGTSSYQMINGVFRFVCANGLFTGDTFGETKVNHTGDAVSKVIEGAFTVLEDADRVMHDVHEMKALPLSDGEQAAFAKAVHSLRYEEEEKAPVAADRLLTSRRSADAGADLWSTFNRLQENVIRGGQRGWVRNAEGQVRRSSVREVKGIDQNRNLNRAMWTLAEEMARLKGAPLAVAA</sequence>
<name>A0A8G2BI51_9PROT</name>
<dbReference type="RefSeq" id="WP_245701968.1">
    <property type="nucleotide sequence ID" value="NZ_FNBW01000007.1"/>
</dbReference>
<evidence type="ECO:0000313" key="2">
    <source>
        <dbReference type="Proteomes" id="UP000198615"/>
    </source>
</evidence>
<dbReference type="AlphaFoldDB" id="A0A8G2BI51"/>
<gene>
    <name evidence="1" type="ORF">SAMN05660686_02451</name>
</gene>
<reference evidence="1 2" key="1">
    <citation type="submission" date="2016-10" db="EMBL/GenBank/DDBJ databases">
        <authorList>
            <person name="Varghese N."/>
            <person name="Submissions S."/>
        </authorList>
    </citation>
    <scope>NUCLEOTIDE SEQUENCE [LARGE SCALE GENOMIC DNA]</scope>
    <source>
        <strain evidence="1 2">DSM 18839</strain>
    </source>
</reference>